<dbReference type="RefSeq" id="WP_264141285.1">
    <property type="nucleotide sequence ID" value="NZ_JAOYEY010000016.1"/>
</dbReference>
<dbReference type="EMBL" id="JAOYEY010000016">
    <property type="protein sequence ID" value="MCV9884310.1"/>
    <property type="molecule type" value="Genomic_DNA"/>
</dbReference>
<proteinExistence type="predicted"/>
<evidence type="ECO:0000256" key="1">
    <source>
        <dbReference type="SAM" id="MobiDB-lite"/>
    </source>
</evidence>
<dbReference type="Proteomes" id="UP001526147">
    <property type="component" value="Unassembled WGS sequence"/>
</dbReference>
<accession>A0ABT3DB75</accession>
<gene>
    <name evidence="2" type="ORF">OIH86_01425</name>
</gene>
<evidence type="ECO:0000313" key="2">
    <source>
        <dbReference type="EMBL" id="MCV9884310.1"/>
    </source>
</evidence>
<feature type="compositionally biased region" description="Polar residues" evidence="1">
    <location>
        <begin position="13"/>
        <end position="24"/>
    </location>
</feature>
<protein>
    <submittedName>
        <fullName evidence="2">Uncharacterized protein</fullName>
    </submittedName>
</protein>
<feature type="compositionally biased region" description="Basic and acidic residues" evidence="1">
    <location>
        <begin position="1"/>
        <end position="10"/>
    </location>
</feature>
<name>A0ABT3DB75_9BACI</name>
<comment type="caution">
    <text evidence="2">The sequence shown here is derived from an EMBL/GenBank/DDBJ whole genome shotgun (WGS) entry which is preliminary data.</text>
</comment>
<sequence>MTNPTRDNKKQKNNLQNSENSSGSAYIKEHAGHVEGYGENYPIETNSTNTNRPE</sequence>
<feature type="region of interest" description="Disordered" evidence="1">
    <location>
        <begin position="1"/>
        <end position="54"/>
    </location>
</feature>
<reference evidence="2 3" key="1">
    <citation type="submission" date="2022-10" db="EMBL/GenBank/DDBJ databases">
        <title>Draft genome assembly of moderately radiation resistant bacterium Metabacillus halosaccharovorans.</title>
        <authorList>
            <person name="Pal S."/>
            <person name="Gopinathan A."/>
        </authorList>
    </citation>
    <scope>NUCLEOTIDE SEQUENCE [LARGE SCALE GENOMIC DNA]</scope>
    <source>
        <strain evidence="2 3">VITHBRA001</strain>
    </source>
</reference>
<evidence type="ECO:0000313" key="3">
    <source>
        <dbReference type="Proteomes" id="UP001526147"/>
    </source>
</evidence>
<organism evidence="2 3">
    <name type="scientific">Metabacillus halosaccharovorans</name>
    <dbReference type="NCBI Taxonomy" id="930124"/>
    <lineage>
        <taxon>Bacteria</taxon>
        <taxon>Bacillati</taxon>
        <taxon>Bacillota</taxon>
        <taxon>Bacilli</taxon>
        <taxon>Bacillales</taxon>
        <taxon>Bacillaceae</taxon>
        <taxon>Metabacillus</taxon>
    </lineage>
</organism>
<keyword evidence="3" id="KW-1185">Reference proteome</keyword>
<feature type="compositionally biased region" description="Polar residues" evidence="1">
    <location>
        <begin position="43"/>
        <end position="54"/>
    </location>
</feature>